<dbReference type="PROSITE" id="PS50835">
    <property type="entry name" value="IG_LIKE"/>
    <property type="match status" value="1"/>
</dbReference>
<dbReference type="Gene3D" id="2.60.40.10">
    <property type="entry name" value="Immunoglobulins"/>
    <property type="match status" value="1"/>
</dbReference>
<dbReference type="GO" id="GO:0042101">
    <property type="term" value="C:T cell receptor complex"/>
    <property type="evidence" value="ECO:0007669"/>
    <property type="project" value="UniProtKB-KW"/>
</dbReference>
<evidence type="ECO:0000259" key="6">
    <source>
        <dbReference type="PROSITE" id="PS50835"/>
    </source>
</evidence>
<protein>
    <recommendedName>
        <fullName evidence="6">Ig-like domain-containing protein</fullName>
    </recommendedName>
</protein>
<proteinExistence type="predicted"/>
<dbReference type="Proteomes" id="UP001501940">
    <property type="component" value="Chromosome 10"/>
</dbReference>
<keyword evidence="3" id="KW-0675">Receptor</keyword>
<keyword evidence="2" id="KW-1064">Adaptive immunity</keyword>
<evidence type="ECO:0000256" key="5">
    <source>
        <dbReference type="ARBA" id="ARBA00043266"/>
    </source>
</evidence>
<dbReference type="InterPro" id="IPR007110">
    <property type="entry name" value="Ig-like_dom"/>
</dbReference>
<keyword evidence="5" id="KW-1279">T cell receptor</keyword>
<dbReference type="AlphaFoldDB" id="A0AAQ5Z9C6"/>
<sequence length="258" mass="29431">AQKWFILTQFEQLTKCIKFGEDKVMQTSGDVIAAEGDTVTLDCTFETTASNPYLFWYKQVQHGLPKYILRRDTYGENNAAEFQKDRFDAELNKTSVPLKIQKLQLSDSAVYYCALQPTVTGNSKTLYKNLWNDETTVCLATGFSRHNATSNHTDYSEEFKKTEAGRISSPDPALYNQVIFPTDNGEQCEGEVVCSKCFLGLIFVMWLFSDPMVNGVSFTILVLRVIFLKTVVFDILMTMRLWISQCEYRTTRVTPTSI</sequence>
<dbReference type="InterPro" id="IPR051287">
    <property type="entry name" value="TCR_variable_region"/>
</dbReference>
<evidence type="ECO:0000256" key="2">
    <source>
        <dbReference type="ARBA" id="ARBA00023130"/>
    </source>
</evidence>
<evidence type="ECO:0000313" key="7">
    <source>
        <dbReference type="Ensembl" id="ENSAOCP00000060345.1"/>
    </source>
</evidence>
<dbReference type="PANTHER" id="PTHR19367">
    <property type="entry name" value="T-CELL RECEPTOR ALPHA CHAIN V REGION"/>
    <property type="match status" value="1"/>
</dbReference>
<dbReference type="InterPro" id="IPR003599">
    <property type="entry name" value="Ig_sub"/>
</dbReference>
<dbReference type="PANTHER" id="PTHR19367:SF18">
    <property type="entry name" value="T CELL RECEPTOR ALPHA VARIABLE 16"/>
    <property type="match status" value="1"/>
</dbReference>
<evidence type="ECO:0000256" key="4">
    <source>
        <dbReference type="ARBA" id="ARBA00023319"/>
    </source>
</evidence>
<organism evidence="7 8">
    <name type="scientific">Amphiprion ocellaris</name>
    <name type="common">Clown anemonefish</name>
    <dbReference type="NCBI Taxonomy" id="80972"/>
    <lineage>
        <taxon>Eukaryota</taxon>
        <taxon>Metazoa</taxon>
        <taxon>Chordata</taxon>
        <taxon>Craniata</taxon>
        <taxon>Vertebrata</taxon>
        <taxon>Euteleostomi</taxon>
        <taxon>Actinopterygii</taxon>
        <taxon>Neopterygii</taxon>
        <taxon>Teleostei</taxon>
        <taxon>Neoteleostei</taxon>
        <taxon>Acanthomorphata</taxon>
        <taxon>Ovalentaria</taxon>
        <taxon>Pomacentridae</taxon>
        <taxon>Amphiprion</taxon>
    </lineage>
</organism>
<keyword evidence="5" id="KW-0391">Immunity</keyword>
<keyword evidence="4" id="KW-0393">Immunoglobulin domain</keyword>
<accession>A0AAQ5Z9C6</accession>
<evidence type="ECO:0000256" key="1">
    <source>
        <dbReference type="ARBA" id="ARBA00022729"/>
    </source>
</evidence>
<evidence type="ECO:0000256" key="3">
    <source>
        <dbReference type="ARBA" id="ARBA00023170"/>
    </source>
</evidence>
<dbReference type="Ensembl" id="ENSAOCT00000051258.1">
    <property type="protein sequence ID" value="ENSAOCP00000060345.1"/>
    <property type="gene ID" value="ENSAOCG00000030752.1"/>
</dbReference>
<reference evidence="7" key="3">
    <citation type="submission" date="2025-09" db="UniProtKB">
        <authorList>
            <consortium name="Ensembl"/>
        </authorList>
    </citation>
    <scope>IDENTIFICATION</scope>
</reference>
<evidence type="ECO:0000313" key="8">
    <source>
        <dbReference type="Proteomes" id="UP001501940"/>
    </source>
</evidence>
<dbReference type="SMART" id="SM00409">
    <property type="entry name" value="IG"/>
    <property type="match status" value="1"/>
</dbReference>
<dbReference type="GO" id="GO:0002250">
    <property type="term" value="P:adaptive immune response"/>
    <property type="evidence" value="ECO:0007669"/>
    <property type="project" value="UniProtKB-KW"/>
</dbReference>
<feature type="domain" description="Ig-like" evidence="6">
    <location>
        <begin position="22"/>
        <end position="127"/>
    </location>
</feature>
<reference evidence="7" key="2">
    <citation type="submission" date="2025-08" db="UniProtKB">
        <authorList>
            <consortium name="Ensembl"/>
        </authorList>
    </citation>
    <scope>IDENTIFICATION</scope>
</reference>
<reference evidence="7 8" key="1">
    <citation type="submission" date="2022-01" db="EMBL/GenBank/DDBJ databases">
        <title>A chromosome-scale genome assembly of the false clownfish, Amphiprion ocellaris.</title>
        <authorList>
            <person name="Ryu T."/>
        </authorList>
    </citation>
    <scope>NUCLEOTIDE SEQUENCE [LARGE SCALE GENOMIC DNA]</scope>
</reference>
<dbReference type="Pfam" id="PF07686">
    <property type="entry name" value="V-set"/>
    <property type="match status" value="1"/>
</dbReference>
<dbReference type="InterPro" id="IPR036179">
    <property type="entry name" value="Ig-like_dom_sf"/>
</dbReference>
<keyword evidence="1" id="KW-0732">Signal</keyword>
<dbReference type="SUPFAM" id="SSF48726">
    <property type="entry name" value="Immunoglobulin"/>
    <property type="match status" value="1"/>
</dbReference>
<dbReference type="SMART" id="SM00406">
    <property type="entry name" value="IGv"/>
    <property type="match status" value="1"/>
</dbReference>
<dbReference type="InterPro" id="IPR013783">
    <property type="entry name" value="Ig-like_fold"/>
</dbReference>
<keyword evidence="8" id="KW-1185">Reference proteome</keyword>
<dbReference type="GeneTree" id="ENSGT01030000234557"/>
<dbReference type="InterPro" id="IPR013106">
    <property type="entry name" value="Ig_V-set"/>
</dbReference>
<name>A0AAQ5Z9C6_AMPOC</name>